<dbReference type="InterPro" id="IPR036388">
    <property type="entry name" value="WH-like_DNA-bd_sf"/>
</dbReference>
<feature type="domain" description="OmpR/PhoB-type" evidence="9">
    <location>
        <begin position="136"/>
        <end position="234"/>
    </location>
</feature>
<dbReference type="PANTHER" id="PTHR48111:SF54">
    <property type="entry name" value="STAGE 0 SPORULATION PROTEIN A HOMOLOG"/>
    <property type="match status" value="1"/>
</dbReference>
<keyword evidence="1 6" id="KW-0597">Phosphoprotein</keyword>
<evidence type="ECO:0000256" key="4">
    <source>
        <dbReference type="ARBA" id="ARBA00023125"/>
    </source>
</evidence>
<evidence type="ECO:0000256" key="6">
    <source>
        <dbReference type="PROSITE-ProRule" id="PRU00169"/>
    </source>
</evidence>
<evidence type="ECO:0000256" key="2">
    <source>
        <dbReference type="ARBA" id="ARBA00023012"/>
    </source>
</evidence>
<dbReference type="Pfam" id="PF00486">
    <property type="entry name" value="Trans_reg_C"/>
    <property type="match status" value="1"/>
</dbReference>
<reference evidence="11" key="1">
    <citation type="journal article" date="2019" name="Int. J. Syst. Evol. Microbiol.">
        <title>The Global Catalogue of Microorganisms (GCM) 10K type strain sequencing project: providing services to taxonomists for standard genome sequencing and annotation.</title>
        <authorList>
            <consortium name="The Broad Institute Genomics Platform"/>
            <consortium name="The Broad Institute Genome Sequencing Center for Infectious Disease"/>
            <person name="Wu L."/>
            <person name="Ma J."/>
        </authorList>
    </citation>
    <scope>NUCLEOTIDE SEQUENCE [LARGE SCALE GENOMIC DNA]</scope>
    <source>
        <strain evidence="11">CGMCC 1.13574</strain>
    </source>
</reference>
<protein>
    <submittedName>
        <fullName evidence="10">Response regulator transcription factor</fullName>
    </submittedName>
</protein>
<dbReference type="EMBL" id="JBHUIO010000005">
    <property type="protein sequence ID" value="MFD2170384.1"/>
    <property type="molecule type" value="Genomic_DNA"/>
</dbReference>
<evidence type="ECO:0000313" key="10">
    <source>
        <dbReference type="EMBL" id="MFD2170384.1"/>
    </source>
</evidence>
<dbReference type="PROSITE" id="PS50110">
    <property type="entry name" value="RESPONSE_REGULATORY"/>
    <property type="match status" value="1"/>
</dbReference>
<dbReference type="PANTHER" id="PTHR48111">
    <property type="entry name" value="REGULATOR OF RPOS"/>
    <property type="match status" value="1"/>
</dbReference>
<gene>
    <name evidence="10" type="ORF">ACFSOY_10265</name>
</gene>
<keyword evidence="4 7" id="KW-0238">DNA-binding</keyword>
<evidence type="ECO:0000256" key="5">
    <source>
        <dbReference type="ARBA" id="ARBA00023163"/>
    </source>
</evidence>
<name>A0ABW4ZYH8_9BACL</name>
<keyword evidence="3" id="KW-0805">Transcription regulation</keyword>
<evidence type="ECO:0000259" key="8">
    <source>
        <dbReference type="PROSITE" id="PS50110"/>
    </source>
</evidence>
<organism evidence="10 11">
    <name type="scientific">Tumebacillus lipolyticus</name>
    <dbReference type="NCBI Taxonomy" id="1280370"/>
    <lineage>
        <taxon>Bacteria</taxon>
        <taxon>Bacillati</taxon>
        <taxon>Bacillota</taxon>
        <taxon>Bacilli</taxon>
        <taxon>Bacillales</taxon>
        <taxon>Alicyclobacillaceae</taxon>
        <taxon>Tumebacillus</taxon>
    </lineage>
</organism>
<dbReference type="Pfam" id="PF00072">
    <property type="entry name" value="Response_reg"/>
    <property type="match status" value="1"/>
</dbReference>
<dbReference type="SMART" id="SM00448">
    <property type="entry name" value="REC"/>
    <property type="match status" value="1"/>
</dbReference>
<dbReference type="InterPro" id="IPR011006">
    <property type="entry name" value="CheY-like_superfamily"/>
</dbReference>
<dbReference type="SUPFAM" id="SSF52172">
    <property type="entry name" value="CheY-like"/>
    <property type="match status" value="1"/>
</dbReference>
<evidence type="ECO:0000259" key="9">
    <source>
        <dbReference type="PROSITE" id="PS51755"/>
    </source>
</evidence>
<evidence type="ECO:0000256" key="1">
    <source>
        <dbReference type="ARBA" id="ARBA00022553"/>
    </source>
</evidence>
<keyword evidence="2" id="KW-0902">Two-component regulatory system</keyword>
<dbReference type="CDD" id="cd00383">
    <property type="entry name" value="trans_reg_C"/>
    <property type="match status" value="1"/>
</dbReference>
<feature type="domain" description="Response regulatory" evidence="8">
    <location>
        <begin position="2"/>
        <end position="117"/>
    </location>
</feature>
<dbReference type="SMART" id="SM00862">
    <property type="entry name" value="Trans_reg_C"/>
    <property type="match status" value="1"/>
</dbReference>
<dbReference type="SUPFAM" id="SSF46894">
    <property type="entry name" value="C-terminal effector domain of the bipartite response regulators"/>
    <property type="match status" value="1"/>
</dbReference>
<feature type="modified residue" description="4-aspartylphosphate" evidence="6">
    <location>
        <position position="52"/>
    </location>
</feature>
<dbReference type="Gene3D" id="1.10.10.10">
    <property type="entry name" value="Winged helix-like DNA-binding domain superfamily/Winged helix DNA-binding domain"/>
    <property type="match status" value="1"/>
</dbReference>
<dbReference type="Gene3D" id="3.40.50.2300">
    <property type="match status" value="1"/>
</dbReference>
<accession>A0ABW4ZYH8</accession>
<dbReference type="Gene3D" id="6.10.250.690">
    <property type="match status" value="1"/>
</dbReference>
<dbReference type="InterPro" id="IPR001867">
    <property type="entry name" value="OmpR/PhoB-type_DNA-bd"/>
</dbReference>
<keyword evidence="11" id="KW-1185">Reference proteome</keyword>
<dbReference type="Proteomes" id="UP001597343">
    <property type="component" value="Unassembled WGS sequence"/>
</dbReference>
<keyword evidence="5" id="KW-0804">Transcription</keyword>
<dbReference type="InterPro" id="IPR001789">
    <property type="entry name" value="Sig_transdc_resp-reg_receiver"/>
</dbReference>
<sequence>MKVLVLEDEESIRGFVRINLQRNGFTVIEAETGEEALLAVEREADLHLAILDVMLPTISGIEVCQMLREKYPLMGILLLTAKGQELDKVEGLNAGADDYVVKPFSPLELVARLQALMRRMGTEAKARAQVQSPEQSGHLIISGPFVLQVDERRFLQEGREVMLTPKEFEIVQLFLENQNHALSRDEILDAVWGRYFTGDPKVVDVNIRRIRQKLGGDEAQILETIWGYGYRWKQRG</sequence>
<dbReference type="PROSITE" id="PS51755">
    <property type="entry name" value="OMPR_PHOB"/>
    <property type="match status" value="1"/>
</dbReference>
<evidence type="ECO:0000256" key="7">
    <source>
        <dbReference type="PROSITE-ProRule" id="PRU01091"/>
    </source>
</evidence>
<feature type="DNA-binding region" description="OmpR/PhoB-type" evidence="7">
    <location>
        <begin position="136"/>
        <end position="234"/>
    </location>
</feature>
<evidence type="ECO:0000313" key="11">
    <source>
        <dbReference type="Proteomes" id="UP001597343"/>
    </source>
</evidence>
<dbReference type="InterPro" id="IPR039420">
    <property type="entry name" value="WalR-like"/>
</dbReference>
<evidence type="ECO:0000256" key="3">
    <source>
        <dbReference type="ARBA" id="ARBA00023015"/>
    </source>
</evidence>
<dbReference type="RefSeq" id="WP_386046288.1">
    <property type="nucleotide sequence ID" value="NZ_JBHUIO010000005.1"/>
</dbReference>
<dbReference type="CDD" id="cd17574">
    <property type="entry name" value="REC_OmpR"/>
    <property type="match status" value="1"/>
</dbReference>
<dbReference type="InterPro" id="IPR016032">
    <property type="entry name" value="Sig_transdc_resp-reg_C-effctor"/>
</dbReference>
<proteinExistence type="predicted"/>
<comment type="caution">
    <text evidence="10">The sequence shown here is derived from an EMBL/GenBank/DDBJ whole genome shotgun (WGS) entry which is preliminary data.</text>
</comment>